<dbReference type="Gene3D" id="3.40.50.300">
    <property type="entry name" value="P-loop containing nucleotide triphosphate hydrolases"/>
    <property type="match status" value="1"/>
</dbReference>
<dbReference type="AlphaFoldDB" id="A0A383DJ77"/>
<organism evidence="1">
    <name type="scientific">marine metagenome</name>
    <dbReference type="NCBI Taxonomy" id="408172"/>
    <lineage>
        <taxon>unclassified sequences</taxon>
        <taxon>metagenomes</taxon>
        <taxon>ecological metagenomes</taxon>
    </lineage>
</organism>
<sequence length="51" mass="5717">TVIVVAHRLTTVERCDIVYQFDEGRLVAQGTLEALLSNNPNFRQMAGLAER</sequence>
<proteinExistence type="predicted"/>
<name>A0A383DJ77_9ZZZZ</name>
<accession>A0A383DJ77</accession>
<dbReference type="InterPro" id="IPR027417">
    <property type="entry name" value="P-loop_NTPase"/>
</dbReference>
<feature type="non-terminal residue" evidence="1">
    <location>
        <position position="1"/>
    </location>
</feature>
<evidence type="ECO:0008006" key="2">
    <source>
        <dbReference type="Google" id="ProtNLM"/>
    </source>
</evidence>
<dbReference type="SUPFAM" id="SSF52540">
    <property type="entry name" value="P-loop containing nucleoside triphosphate hydrolases"/>
    <property type="match status" value="1"/>
</dbReference>
<dbReference type="EMBL" id="UINC01217353">
    <property type="protein sequence ID" value="SVE43918.1"/>
    <property type="molecule type" value="Genomic_DNA"/>
</dbReference>
<protein>
    <recommendedName>
        <fullName evidence="2">ABC transporter ATP-binding protein</fullName>
    </recommendedName>
</protein>
<evidence type="ECO:0000313" key="1">
    <source>
        <dbReference type="EMBL" id="SVE43918.1"/>
    </source>
</evidence>
<reference evidence="1" key="1">
    <citation type="submission" date="2018-05" db="EMBL/GenBank/DDBJ databases">
        <authorList>
            <person name="Lanie J.A."/>
            <person name="Ng W.-L."/>
            <person name="Kazmierczak K.M."/>
            <person name="Andrzejewski T.M."/>
            <person name="Davidsen T.M."/>
            <person name="Wayne K.J."/>
            <person name="Tettelin H."/>
            <person name="Glass J.I."/>
            <person name="Rusch D."/>
            <person name="Podicherti R."/>
            <person name="Tsui H.-C.T."/>
            <person name="Winkler M.E."/>
        </authorList>
    </citation>
    <scope>NUCLEOTIDE SEQUENCE</scope>
</reference>
<gene>
    <name evidence="1" type="ORF">METZ01_LOCUS496772</name>
</gene>